<dbReference type="Proteomes" id="UP000249135">
    <property type="component" value="Unassembled WGS sequence"/>
</dbReference>
<dbReference type="EMBL" id="QFPP01000007">
    <property type="protein sequence ID" value="PZQ77953.1"/>
    <property type="molecule type" value="Genomic_DNA"/>
</dbReference>
<organism evidence="2 3">
    <name type="scientific">Variovorax paradoxus</name>
    <dbReference type="NCBI Taxonomy" id="34073"/>
    <lineage>
        <taxon>Bacteria</taxon>
        <taxon>Pseudomonadati</taxon>
        <taxon>Pseudomonadota</taxon>
        <taxon>Betaproteobacteria</taxon>
        <taxon>Burkholderiales</taxon>
        <taxon>Comamonadaceae</taxon>
        <taxon>Variovorax</taxon>
    </lineage>
</organism>
<evidence type="ECO:0000313" key="2">
    <source>
        <dbReference type="EMBL" id="PZQ77953.1"/>
    </source>
</evidence>
<sequence>MKEKGVNKSAQLYAVKSLMVSYMYSPMTEAELVDRLFMIFEDDPSFPGKPLPTIDPSLLPKEN</sequence>
<reference evidence="2 3" key="1">
    <citation type="submission" date="2017-08" db="EMBL/GenBank/DDBJ databases">
        <title>Infants hospitalized years apart are colonized by the same room-sourced microbial strains.</title>
        <authorList>
            <person name="Brooks B."/>
            <person name="Olm M.R."/>
            <person name="Firek B.A."/>
            <person name="Baker R."/>
            <person name="Thomas B.C."/>
            <person name="Morowitz M.J."/>
            <person name="Banfield J.F."/>
        </authorList>
    </citation>
    <scope>NUCLEOTIDE SEQUENCE [LARGE SCALE GENOMIC DNA]</scope>
    <source>
        <strain evidence="2">S2_005_003_R2_41</strain>
    </source>
</reference>
<protein>
    <submittedName>
        <fullName evidence="2">Uncharacterized protein</fullName>
    </submittedName>
</protein>
<dbReference type="AlphaFoldDB" id="A0A2W5SEB8"/>
<feature type="region of interest" description="Disordered" evidence="1">
    <location>
        <begin position="44"/>
        <end position="63"/>
    </location>
</feature>
<name>A0A2W5SEB8_VARPD</name>
<gene>
    <name evidence="2" type="ORF">DI563_01990</name>
</gene>
<comment type="caution">
    <text evidence="2">The sequence shown here is derived from an EMBL/GenBank/DDBJ whole genome shotgun (WGS) entry which is preliminary data.</text>
</comment>
<accession>A0A2W5SEB8</accession>
<proteinExistence type="predicted"/>
<evidence type="ECO:0000256" key="1">
    <source>
        <dbReference type="SAM" id="MobiDB-lite"/>
    </source>
</evidence>
<evidence type="ECO:0000313" key="3">
    <source>
        <dbReference type="Proteomes" id="UP000249135"/>
    </source>
</evidence>